<keyword evidence="7" id="KW-1185">Reference proteome</keyword>
<comment type="caution">
    <text evidence="5">The sequence shown here is derived from an EMBL/GenBank/DDBJ whole genome shotgun (WGS) entry which is preliminary data.</text>
</comment>
<evidence type="ECO:0000313" key="4">
    <source>
        <dbReference type="EMBL" id="GIG34345.1"/>
    </source>
</evidence>
<feature type="region of interest" description="Disordered" evidence="2">
    <location>
        <begin position="1"/>
        <end position="24"/>
    </location>
</feature>
<keyword evidence="3" id="KW-1133">Transmembrane helix</keyword>
<dbReference type="Proteomes" id="UP000618382">
    <property type="component" value="Unassembled WGS sequence"/>
</dbReference>
<dbReference type="EMBL" id="JACCBK010000001">
    <property type="protein sequence ID" value="NYD86676.1"/>
    <property type="molecule type" value="Genomic_DNA"/>
</dbReference>
<evidence type="ECO:0000256" key="2">
    <source>
        <dbReference type="SAM" id="MobiDB-lite"/>
    </source>
</evidence>
<comment type="similarity">
    <text evidence="1">Belongs to the UPF0749 family.</text>
</comment>
<feature type="transmembrane region" description="Helical" evidence="3">
    <location>
        <begin position="34"/>
        <end position="54"/>
    </location>
</feature>
<dbReference type="InterPro" id="IPR010273">
    <property type="entry name" value="DUF881"/>
</dbReference>
<proteinExistence type="inferred from homology"/>
<evidence type="ECO:0000256" key="3">
    <source>
        <dbReference type="SAM" id="Phobius"/>
    </source>
</evidence>
<dbReference type="Pfam" id="PF05949">
    <property type="entry name" value="DUF881"/>
    <property type="match status" value="1"/>
</dbReference>
<dbReference type="RefSeq" id="WP_239073026.1">
    <property type="nucleotide sequence ID" value="NZ_BAABFI010000001.1"/>
</dbReference>
<organism evidence="5 6">
    <name type="scientific">Cellulomonas oligotrophica</name>
    <dbReference type="NCBI Taxonomy" id="931536"/>
    <lineage>
        <taxon>Bacteria</taxon>
        <taxon>Bacillati</taxon>
        <taxon>Actinomycetota</taxon>
        <taxon>Actinomycetes</taxon>
        <taxon>Micrococcales</taxon>
        <taxon>Cellulomonadaceae</taxon>
        <taxon>Cellulomonas</taxon>
    </lineage>
</organism>
<evidence type="ECO:0000313" key="5">
    <source>
        <dbReference type="EMBL" id="NYD86676.1"/>
    </source>
</evidence>
<dbReference type="GO" id="GO:0005886">
    <property type="term" value="C:plasma membrane"/>
    <property type="evidence" value="ECO:0007669"/>
    <property type="project" value="TreeGrafter"/>
</dbReference>
<keyword evidence="3" id="KW-0812">Transmembrane</keyword>
<feature type="compositionally biased region" description="Low complexity" evidence="2">
    <location>
        <begin position="8"/>
        <end position="21"/>
    </location>
</feature>
<gene>
    <name evidence="5" type="ORF">BKA21_002225</name>
    <name evidence="4" type="ORF">Col01nite_35040</name>
</gene>
<name>A0A7Y9JY87_9CELL</name>
<dbReference type="EMBL" id="BONN01000016">
    <property type="protein sequence ID" value="GIG34345.1"/>
    <property type="molecule type" value="Genomic_DNA"/>
</dbReference>
<evidence type="ECO:0000313" key="7">
    <source>
        <dbReference type="Proteomes" id="UP000618382"/>
    </source>
</evidence>
<sequence>MNQHLHRAPVAAPPDAAAVPPSGRDGRWWPPRRIARGALAVGLVLALSGLMFTVNARASADGGSRHPQNLAELSQQEAATVERLSSEVDTLRAAVERLTDEQNAAAGLTPEPATAGQLVAGGTVPVTGPGLTVVLDDAPVESRRTDVNPDLLVVHQQDLQSVMNALWAGGAEAMGLMDQRVIATSAFRCVGNVLRLHGRIYSPPYVVQAVGDPVRLRAALAASPAVAGYVRDAGDLGLGWSVQDQTALELPAYSGATELTWADVPDGVDVLPGLPADEETT</sequence>
<evidence type="ECO:0000256" key="1">
    <source>
        <dbReference type="ARBA" id="ARBA00009108"/>
    </source>
</evidence>
<accession>A0A7Y9JY87</accession>
<evidence type="ECO:0000313" key="6">
    <source>
        <dbReference type="Proteomes" id="UP000577956"/>
    </source>
</evidence>
<dbReference type="Proteomes" id="UP000577956">
    <property type="component" value="Unassembled WGS sequence"/>
</dbReference>
<dbReference type="PANTHER" id="PTHR37313:SF4">
    <property type="entry name" value="CONSERVED MEMBRANE PROTEIN-RELATED"/>
    <property type="match status" value="1"/>
</dbReference>
<protein>
    <submittedName>
        <fullName evidence="4">Membrane protein</fullName>
    </submittedName>
    <submittedName>
        <fullName evidence="5">Uncharacterized protein YlxW (UPF0749 family)</fullName>
    </submittedName>
</protein>
<reference evidence="5 6" key="1">
    <citation type="submission" date="2020-07" db="EMBL/GenBank/DDBJ databases">
        <title>Sequencing the genomes of 1000 actinobacteria strains.</title>
        <authorList>
            <person name="Klenk H.-P."/>
        </authorList>
    </citation>
    <scope>NUCLEOTIDE SEQUENCE [LARGE SCALE GENOMIC DNA]</scope>
    <source>
        <strain evidence="5 6">DSM 24482</strain>
    </source>
</reference>
<keyword evidence="3" id="KW-0472">Membrane</keyword>
<dbReference type="Gene3D" id="3.30.70.1880">
    <property type="entry name" value="Protein of unknown function DUF881"/>
    <property type="match status" value="1"/>
</dbReference>
<dbReference type="AlphaFoldDB" id="A0A7Y9JY87"/>
<dbReference type="PANTHER" id="PTHR37313">
    <property type="entry name" value="UPF0749 PROTEIN RV1825"/>
    <property type="match status" value="1"/>
</dbReference>
<reference evidence="4 7" key="2">
    <citation type="submission" date="2021-01" db="EMBL/GenBank/DDBJ databases">
        <title>Whole genome shotgun sequence of Cellulomonas oligotrophica NBRC 109435.</title>
        <authorList>
            <person name="Komaki H."/>
            <person name="Tamura T."/>
        </authorList>
    </citation>
    <scope>NUCLEOTIDE SEQUENCE [LARGE SCALE GENOMIC DNA]</scope>
    <source>
        <strain evidence="4 7">NBRC 109435</strain>
    </source>
</reference>